<dbReference type="Gene3D" id="3.40.50.10490">
    <property type="entry name" value="Glucose-6-phosphate isomerase like protein, domain 1"/>
    <property type="match status" value="2"/>
</dbReference>
<keyword evidence="2" id="KW-1185">Reference proteome</keyword>
<evidence type="ECO:0000313" key="1">
    <source>
        <dbReference type="EMBL" id="GAA4454665.1"/>
    </source>
</evidence>
<sequence length="342" mass="37430">MNPESEHFIQYGLVNDMLAVPELIRNFDADRMRSMADAIVDVGNLMITGEGSSRFFPAKQAITWARKQGCSFGIHVESALQAMEYNLRNWAVLGLSNSGRTAEVIELFYGLKLDGHSRRFSLTSFENTQLETFASSGYVLQCGEENAVAATKSVIEQGLFLRALLEHIHGTGSLANRQSQLADAVETALLSELPAELVCCVSRAKTVYWAGRNDGVAEELTLKTNEIIRKSADFLDGTYAVHGIEEVMSGEDVLIWIEPYAASESKFKSVLERSVGMQIIAIASRPTCFPTILIPDVGDLSGYVQMAAGWNILVNVGLKLGIDVDTPLRARKVGNAFAPQFV</sequence>
<protein>
    <recommendedName>
        <fullName evidence="3">Sugar isomerase</fullName>
    </recommendedName>
</protein>
<dbReference type="InterPro" id="IPR046348">
    <property type="entry name" value="SIS_dom_sf"/>
</dbReference>
<name>A0ABP8MUX8_9BACT</name>
<reference evidence="2" key="1">
    <citation type="journal article" date="2019" name="Int. J. Syst. Evol. Microbiol.">
        <title>The Global Catalogue of Microorganisms (GCM) 10K type strain sequencing project: providing services to taxonomists for standard genome sequencing and annotation.</title>
        <authorList>
            <consortium name="The Broad Institute Genomics Platform"/>
            <consortium name="The Broad Institute Genome Sequencing Center for Infectious Disease"/>
            <person name="Wu L."/>
            <person name="Ma J."/>
        </authorList>
    </citation>
    <scope>NUCLEOTIDE SEQUENCE [LARGE SCALE GENOMIC DNA]</scope>
    <source>
        <strain evidence="2">JCM 17759</strain>
    </source>
</reference>
<dbReference type="EMBL" id="BAABGA010000035">
    <property type="protein sequence ID" value="GAA4454665.1"/>
    <property type="molecule type" value="Genomic_DNA"/>
</dbReference>
<comment type="caution">
    <text evidence="1">The sequence shown here is derived from an EMBL/GenBank/DDBJ whole genome shotgun (WGS) entry which is preliminary data.</text>
</comment>
<evidence type="ECO:0008006" key="3">
    <source>
        <dbReference type="Google" id="ProtNLM"/>
    </source>
</evidence>
<gene>
    <name evidence="1" type="ORF">GCM10023156_27460</name>
</gene>
<dbReference type="RefSeq" id="WP_345322859.1">
    <property type="nucleotide sequence ID" value="NZ_BAABGA010000035.1"/>
</dbReference>
<proteinExistence type="predicted"/>
<accession>A0ABP8MUX8</accession>
<dbReference type="Proteomes" id="UP001500840">
    <property type="component" value="Unassembled WGS sequence"/>
</dbReference>
<evidence type="ECO:0000313" key="2">
    <source>
        <dbReference type="Proteomes" id="UP001500840"/>
    </source>
</evidence>
<organism evidence="1 2">
    <name type="scientific">Novipirellula rosea</name>
    <dbReference type="NCBI Taxonomy" id="1031540"/>
    <lineage>
        <taxon>Bacteria</taxon>
        <taxon>Pseudomonadati</taxon>
        <taxon>Planctomycetota</taxon>
        <taxon>Planctomycetia</taxon>
        <taxon>Pirellulales</taxon>
        <taxon>Pirellulaceae</taxon>
        <taxon>Novipirellula</taxon>
    </lineage>
</organism>
<dbReference type="SUPFAM" id="SSF53697">
    <property type="entry name" value="SIS domain"/>
    <property type="match status" value="1"/>
</dbReference>